<protein>
    <submittedName>
        <fullName evidence="2">Uncharacterized protein</fullName>
    </submittedName>
</protein>
<keyword evidence="3" id="KW-1185">Reference proteome</keyword>
<feature type="region of interest" description="Disordered" evidence="1">
    <location>
        <begin position="20"/>
        <end position="66"/>
    </location>
</feature>
<dbReference type="Proteomes" id="UP000765509">
    <property type="component" value="Unassembled WGS sequence"/>
</dbReference>
<accession>A0A9Q3EK53</accession>
<evidence type="ECO:0000313" key="3">
    <source>
        <dbReference type="Proteomes" id="UP000765509"/>
    </source>
</evidence>
<evidence type="ECO:0000313" key="2">
    <source>
        <dbReference type="EMBL" id="MBW0522604.1"/>
    </source>
</evidence>
<sequence>MRFAYVAAGAVVLGASVTEARSVNSSPQASEKLPKRQQGPPIVPFSLGSPFKKKTRSVSSKTSAQAEKLIDACPSTKKAVSRAQSSHQVEETTQHIEDLSAIQTPKNQTIPQRDISNINALPIPGMIAVYPQDLISSDYPQAYNGLSRGRKPSVDSFDGFEPSGKSAINSPLHHTTPVMVPNSQKSTDNQRQTAHGQFPDLSSPTTYEGKVTRKAFKTPETPTAALLRAIKAYSESMSTRRVQPVSPDSPSPPGGMKPYSNPMLLDSSDHNSPNSPMSAEEDDLPNSPTPFRTVKKVYNGSRRMQKPIPFGKIQAPSINFINKKRIHSAPQRQVNLPHNNNETSNKAPFQISNGTFVLENSTAIVANPESHTLGNETLSSNQTHSFDRAIMSANQSQESGSNATVGMTNGTAFNSTSSNLTVPNPQNSTQ</sequence>
<name>A0A9Q3EK53_9BASI</name>
<dbReference type="EMBL" id="AVOT02029676">
    <property type="protein sequence ID" value="MBW0522604.1"/>
    <property type="molecule type" value="Genomic_DNA"/>
</dbReference>
<dbReference type="AlphaFoldDB" id="A0A9Q3EK53"/>
<comment type="caution">
    <text evidence="2">The sequence shown here is derived from an EMBL/GenBank/DDBJ whole genome shotgun (WGS) entry which is preliminary data.</text>
</comment>
<feature type="region of interest" description="Disordered" evidence="1">
    <location>
        <begin position="395"/>
        <end position="430"/>
    </location>
</feature>
<proteinExistence type="predicted"/>
<gene>
    <name evidence="2" type="ORF">O181_062319</name>
</gene>
<feature type="compositionally biased region" description="Polar residues" evidence="1">
    <location>
        <begin position="181"/>
        <end position="206"/>
    </location>
</feature>
<feature type="region of interest" description="Disordered" evidence="1">
    <location>
        <begin position="235"/>
        <end position="291"/>
    </location>
</feature>
<reference evidence="2" key="1">
    <citation type="submission" date="2021-03" db="EMBL/GenBank/DDBJ databases">
        <title>Draft genome sequence of rust myrtle Austropuccinia psidii MF-1, a brazilian biotype.</title>
        <authorList>
            <person name="Quecine M.C."/>
            <person name="Pachon D.M.R."/>
            <person name="Bonatelli M.L."/>
            <person name="Correr F.H."/>
            <person name="Franceschini L.M."/>
            <person name="Leite T.F."/>
            <person name="Margarido G.R.A."/>
            <person name="Almeida C.A."/>
            <person name="Ferrarezi J.A."/>
            <person name="Labate C.A."/>
        </authorList>
    </citation>
    <scope>NUCLEOTIDE SEQUENCE</scope>
    <source>
        <strain evidence="2">MF-1</strain>
    </source>
</reference>
<feature type="region of interest" description="Disordered" evidence="1">
    <location>
        <begin position="147"/>
        <end position="207"/>
    </location>
</feature>
<feature type="compositionally biased region" description="Polar residues" evidence="1">
    <location>
        <begin position="20"/>
        <end position="29"/>
    </location>
</feature>
<organism evidence="2 3">
    <name type="scientific">Austropuccinia psidii MF-1</name>
    <dbReference type="NCBI Taxonomy" id="1389203"/>
    <lineage>
        <taxon>Eukaryota</taxon>
        <taxon>Fungi</taxon>
        <taxon>Dikarya</taxon>
        <taxon>Basidiomycota</taxon>
        <taxon>Pucciniomycotina</taxon>
        <taxon>Pucciniomycetes</taxon>
        <taxon>Pucciniales</taxon>
        <taxon>Sphaerophragmiaceae</taxon>
        <taxon>Austropuccinia</taxon>
    </lineage>
</organism>
<evidence type="ECO:0000256" key="1">
    <source>
        <dbReference type="SAM" id="MobiDB-lite"/>
    </source>
</evidence>